<evidence type="ECO:0000259" key="4">
    <source>
        <dbReference type="Pfam" id="PF08774"/>
    </source>
</evidence>
<reference evidence="5" key="1">
    <citation type="submission" date="2018-05" db="EMBL/GenBank/DDBJ databases">
        <authorList>
            <person name="Lanie J.A."/>
            <person name="Ng W.-L."/>
            <person name="Kazmierczak K.M."/>
            <person name="Andrzejewski T.M."/>
            <person name="Davidsen T.M."/>
            <person name="Wayne K.J."/>
            <person name="Tettelin H."/>
            <person name="Glass J.I."/>
            <person name="Rusch D."/>
            <person name="Podicherti R."/>
            <person name="Tsui H.-C.T."/>
            <person name="Winkler M.E."/>
        </authorList>
    </citation>
    <scope>NUCLEOTIDE SEQUENCE</scope>
    <source>
        <strain evidence="5">ZC4RG45</strain>
    </source>
</reference>
<feature type="domain" description="VRR-NUC" evidence="4">
    <location>
        <begin position="21"/>
        <end position="89"/>
    </location>
</feature>
<accession>A0A2W4IYC3</accession>
<dbReference type="EMBL" id="QGUI01000795">
    <property type="protein sequence ID" value="PZM91078.1"/>
    <property type="molecule type" value="Genomic_DNA"/>
</dbReference>
<sequence length="113" mass="12658">MPTTASRPLAAAMSEAELLAAVRQACRTLGLLCYHTHDSRRSERGFPDLVIVGAERVIYRELKSARGRLSAEQRAWLDALVRAGQDADVWRPGDLYSGRIIRELVALRRREVA</sequence>
<comment type="cofactor">
    <cofactor evidence="1">
        <name>Mg(2+)</name>
        <dbReference type="ChEBI" id="CHEBI:18420"/>
    </cofactor>
</comment>
<keyword evidence="3" id="KW-0378">Hydrolase</keyword>
<dbReference type="GO" id="GO:0004518">
    <property type="term" value="F:nuclease activity"/>
    <property type="evidence" value="ECO:0007669"/>
    <property type="project" value="UniProtKB-KW"/>
</dbReference>
<gene>
    <name evidence="5" type="ORF">DIU77_17170</name>
</gene>
<keyword evidence="2" id="KW-0540">Nuclease</keyword>
<dbReference type="Pfam" id="PF08774">
    <property type="entry name" value="VRR_NUC"/>
    <property type="match status" value="1"/>
</dbReference>
<dbReference type="Gene3D" id="3.40.1350.10">
    <property type="match status" value="1"/>
</dbReference>
<dbReference type="InterPro" id="IPR014883">
    <property type="entry name" value="VRR_NUC"/>
</dbReference>
<evidence type="ECO:0000256" key="1">
    <source>
        <dbReference type="ARBA" id="ARBA00001946"/>
    </source>
</evidence>
<dbReference type="GO" id="GO:0016788">
    <property type="term" value="F:hydrolase activity, acting on ester bonds"/>
    <property type="evidence" value="ECO:0007669"/>
    <property type="project" value="InterPro"/>
</dbReference>
<dbReference type="AlphaFoldDB" id="A0A2W4IYC3"/>
<evidence type="ECO:0000313" key="5">
    <source>
        <dbReference type="EMBL" id="PZM91078.1"/>
    </source>
</evidence>
<evidence type="ECO:0000256" key="2">
    <source>
        <dbReference type="ARBA" id="ARBA00022722"/>
    </source>
</evidence>
<proteinExistence type="predicted"/>
<evidence type="ECO:0000256" key="3">
    <source>
        <dbReference type="ARBA" id="ARBA00022801"/>
    </source>
</evidence>
<dbReference type="GO" id="GO:0003676">
    <property type="term" value="F:nucleic acid binding"/>
    <property type="evidence" value="ECO:0007669"/>
    <property type="project" value="InterPro"/>
</dbReference>
<name>A0A2W4IYC3_9PSEU</name>
<dbReference type="InterPro" id="IPR011856">
    <property type="entry name" value="tRNA_endonuc-like_dom_sf"/>
</dbReference>
<organism evidence="5">
    <name type="scientific">Thermocrispum agreste</name>
    <dbReference type="NCBI Taxonomy" id="37925"/>
    <lineage>
        <taxon>Bacteria</taxon>
        <taxon>Bacillati</taxon>
        <taxon>Actinomycetota</taxon>
        <taxon>Actinomycetes</taxon>
        <taxon>Pseudonocardiales</taxon>
        <taxon>Pseudonocardiaceae</taxon>
        <taxon>Thermocrispum</taxon>
    </lineage>
</organism>
<comment type="caution">
    <text evidence="5">The sequence shown here is derived from an EMBL/GenBank/DDBJ whole genome shotgun (WGS) entry which is preliminary data.</text>
</comment>
<protein>
    <submittedName>
        <fullName evidence="5">VRR-NUC domain-containing protein</fullName>
    </submittedName>
</protein>